<keyword evidence="5" id="KW-0012">Acyltransferase</keyword>
<dbReference type="InterPro" id="IPR003447">
    <property type="entry name" value="FEMABX"/>
</dbReference>
<evidence type="ECO:0000256" key="1">
    <source>
        <dbReference type="ARBA" id="ARBA00009943"/>
    </source>
</evidence>
<proteinExistence type="inferred from homology"/>
<dbReference type="InterPro" id="IPR015421">
    <property type="entry name" value="PyrdxlP-dep_Trfase_major"/>
</dbReference>
<keyword evidence="7" id="KW-0663">Pyridoxal phosphate</keyword>
<keyword evidence="4" id="KW-0573">Peptidoglycan synthesis</keyword>
<reference evidence="8" key="2">
    <citation type="journal article" date="2021" name="Microbiol. Resour. Announc.">
        <title>Complete Genome Sequences of Three Human Oral Treponema parvum Isolates.</title>
        <authorList>
            <person name="Zeng H."/>
            <person name="Watt R.M."/>
        </authorList>
    </citation>
    <scope>NUCLEOTIDE SEQUENCE</scope>
    <source>
        <strain evidence="8">ATCC 700773</strain>
    </source>
</reference>
<evidence type="ECO:0000256" key="6">
    <source>
        <dbReference type="ARBA" id="ARBA00023316"/>
    </source>
</evidence>
<dbReference type="GO" id="GO:0009252">
    <property type="term" value="P:peptidoglycan biosynthetic process"/>
    <property type="evidence" value="ECO:0007669"/>
    <property type="project" value="UniProtKB-KW"/>
</dbReference>
<dbReference type="SUPFAM" id="SSF53383">
    <property type="entry name" value="PLP-dependent transferases"/>
    <property type="match status" value="1"/>
</dbReference>
<dbReference type="InterPro" id="IPR000653">
    <property type="entry name" value="DegT/StrS_aminotransferase"/>
</dbReference>
<dbReference type="InterPro" id="IPR016181">
    <property type="entry name" value="Acyl_CoA_acyltransferase"/>
</dbReference>
<protein>
    <submittedName>
        <fullName evidence="8">Peptidoglycan bridge formation glycyltransferase FemA/FemB family protein</fullName>
    </submittedName>
</protein>
<evidence type="ECO:0000313" key="9">
    <source>
        <dbReference type="Proteomes" id="UP000671995"/>
    </source>
</evidence>
<dbReference type="GO" id="GO:0008360">
    <property type="term" value="P:regulation of cell shape"/>
    <property type="evidence" value="ECO:0007669"/>
    <property type="project" value="UniProtKB-KW"/>
</dbReference>
<dbReference type="EMBL" id="CP054257">
    <property type="protein sequence ID" value="QTQ11296.1"/>
    <property type="molecule type" value="Genomic_DNA"/>
</dbReference>
<dbReference type="RefSeq" id="WP_210118092.1">
    <property type="nucleotide sequence ID" value="NZ_CP054257.1"/>
</dbReference>
<evidence type="ECO:0000313" key="8">
    <source>
        <dbReference type="EMBL" id="QTQ11296.1"/>
    </source>
</evidence>
<evidence type="ECO:0000256" key="4">
    <source>
        <dbReference type="ARBA" id="ARBA00022984"/>
    </source>
</evidence>
<accession>A0A975IBR9</accession>
<evidence type="ECO:0000256" key="3">
    <source>
        <dbReference type="ARBA" id="ARBA00022960"/>
    </source>
</evidence>
<sequence length="610" mass="70532">MDFYYYPIGEDLEPQWKAVEEYARGNCIAPDFFVFVHYFGMEKNVSLAADFCKRHNILLIEDCAHVLLAKGKIASKGDFVIFSPHKQIPISDGAILAYNELEKTVELWNSLKEEYKNLPCRPKNNRWYVKKVIQKLFKAHRKLPYYSGVHLGSGNIERVSVERVSKKSENVLRSFYDYIELKKICYVRRDNLSMMNYLISKIDKTILPVSDEQTFAPYYAVFSLKNTTDKKQAVQNLIARGFPVLHWPDLPRDIMDKRAEHETAFALSEDIITIPIHQDITPQKICKTLGKPFLIKPRKTEFQIIWNKCTKEEWENLLERVDGSNIPQDWTYGEAKRDVEGWALNRAIIQTADGKSIGLIQMLTKKVFNIPVAFRVNRGPLFLHEYNTVDNHLQVMETIKKEIAGIRPVFYAPMICFFPENNLEIFSYKWNVSNMLGFPSGTIDLTIPEEQIRKSFDSKWRNQLVAAEKNDIAVINNSENFVDLVKIYSKDKAERGYDGIPNNILEYLNQNENVLDVYSAYDSEGSLLGFDIFYMHGQTSTYLVGWNSADGRKYCLNNLLLYKAIVGAKAKGMQIFDLGGIEDIYTENVAKFKRGTKPMEYRLVGEFVRL</sequence>
<comment type="similarity">
    <text evidence="7">Belongs to the DegT/DnrJ/EryC1 family.</text>
</comment>
<dbReference type="InterPro" id="IPR050644">
    <property type="entry name" value="PG_Glycine_Bridge_Synth"/>
</dbReference>
<dbReference type="Gene3D" id="3.40.640.10">
    <property type="entry name" value="Type I PLP-dependent aspartate aminotransferase-like (Major domain)"/>
    <property type="match status" value="1"/>
</dbReference>
<evidence type="ECO:0000256" key="2">
    <source>
        <dbReference type="ARBA" id="ARBA00022679"/>
    </source>
</evidence>
<dbReference type="GO" id="GO:0071555">
    <property type="term" value="P:cell wall organization"/>
    <property type="evidence" value="ECO:0007669"/>
    <property type="project" value="UniProtKB-KW"/>
</dbReference>
<dbReference type="Pfam" id="PF01041">
    <property type="entry name" value="DegT_DnrJ_EryC1"/>
    <property type="match status" value="1"/>
</dbReference>
<dbReference type="GO" id="GO:0016755">
    <property type="term" value="F:aminoacyltransferase activity"/>
    <property type="evidence" value="ECO:0007669"/>
    <property type="project" value="InterPro"/>
</dbReference>
<dbReference type="InterPro" id="IPR015424">
    <property type="entry name" value="PyrdxlP-dep_Trfase"/>
</dbReference>
<evidence type="ECO:0000256" key="7">
    <source>
        <dbReference type="RuleBase" id="RU004508"/>
    </source>
</evidence>
<keyword evidence="2" id="KW-0808">Transferase</keyword>
<dbReference type="PROSITE" id="PS51191">
    <property type="entry name" value="FEMABX"/>
    <property type="match status" value="1"/>
</dbReference>
<name>A0A975IBR9_9SPIR</name>
<dbReference type="AlphaFoldDB" id="A0A975IBR9"/>
<dbReference type="SUPFAM" id="SSF55729">
    <property type="entry name" value="Acyl-CoA N-acyltransferases (Nat)"/>
    <property type="match status" value="2"/>
</dbReference>
<reference evidence="8" key="1">
    <citation type="submission" date="2020-05" db="EMBL/GenBank/DDBJ databases">
        <authorList>
            <person name="Zeng H."/>
            <person name="Chan Y.K."/>
            <person name="Watt R.M."/>
        </authorList>
    </citation>
    <scope>NUCLEOTIDE SEQUENCE</scope>
    <source>
        <strain evidence="8">ATCC 700773</strain>
    </source>
</reference>
<evidence type="ECO:0000256" key="5">
    <source>
        <dbReference type="ARBA" id="ARBA00023315"/>
    </source>
</evidence>
<organism evidence="8 9">
    <name type="scientific">Treponema parvum</name>
    <dbReference type="NCBI Taxonomy" id="138851"/>
    <lineage>
        <taxon>Bacteria</taxon>
        <taxon>Pseudomonadati</taxon>
        <taxon>Spirochaetota</taxon>
        <taxon>Spirochaetia</taxon>
        <taxon>Spirochaetales</taxon>
        <taxon>Treponemataceae</taxon>
        <taxon>Treponema</taxon>
    </lineage>
</organism>
<gene>
    <name evidence="8" type="ORF">HRI96_03245</name>
</gene>
<dbReference type="Gene3D" id="3.40.630.30">
    <property type="match status" value="2"/>
</dbReference>
<keyword evidence="3" id="KW-0133">Cell shape</keyword>
<keyword evidence="6" id="KW-0961">Cell wall biogenesis/degradation</keyword>
<dbReference type="Pfam" id="PF02388">
    <property type="entry name" value="FemAB"/>
    <property type="match status" value="1"/>
</dbReference>
<dbReference type="PANTHER" id="PTHR36174:SF1">
    <property type="entry name" value="LIPID II:GLYCINE GLYCYLTRANSFERASE"/>
    <property type="match status" value="1"/>
</dbReference>
<comment type="similarity">
    <text evidence="1">Belongs to the FemABX family.</text>
</comment>
<dbReference type="PANTHER" id="PTHR36174">
    <property type="entry name" value="LIPID II:GLYCINE GLYCYLTRANSFERASE"/>
    <property type="match status" value="1"/>
</dbReference>
<dbReference type="Proteomes" id="UP000671995">
    <property type="component" value="Chromosome"/>
</dbReference>